<dbReference type="Proteomes" id="UP001230188">
    <property type="component" value="Unassembled WGS sequence"/>
</dbReference>
<dbReference type="PANTHER" id="PTHR13069:SF21">
    <property type="entry name" value="ALKYLATED DNA REPAIR PROTEIN ALKB HOMOLOG 8"/>
    <property type="match status" value="1"/>
</dbReference>
<dbReference type="GO" id="GO:0106335">
    <property type="term" value="F:tRNA (5-carboxymethyluridine(34)-5-O)-methyltransferase activity"/>
    <property type="evidence" value="ECO:0007669"/>
    <property type="project" value="TreeGrafter"/>
</dbReference>
<dbReference type="InterPro" id="IPR027450">
    <property type="entry name" value="AlkB-like"/>
</dbReference>
<dbReference type="InterPro" id="IPR037151">
    <property type="entry name" value="AlkB-like_sf"/>
</dbReference>
<dbReference type="InterPro" id="IPR013216">
    <property type="entry name" value="Methyltransf_11"/>
</dbReference>
<dbReference type="GO" id="GO:0005737">
    <property type="term" value="C:cytoplasm"/>
    <property type="evidence" value="ECO:0007669"/>
    <property type="project" value="TreeGrafter"/>
</dbReference>
<dbReference type="GO" id="GO:0005634">
    <property type="term" value="C:nucleus"/>
    <property type="evidence" value="ECO:0007669"/>
    <property type="project" value="TreeGrafter"/>
</dbReference>
<protein>
    <recommendedName>
        <fullName evidence="6">Fe2OG dioxygenase domain-containing protein</fullName>
    </recommendedName>
</protein>
<dbReference type="GO" id="GO:0002098">
    <property type="term" value="P:tRNA wobble uridine modification"/>
    <property type="evidence" value="ECO:0007669"/>
    <property type="project" value="TreeGrafter"/>
</dbReference>
<reference evidence="7" key="1">
    <citation type="submission" date="2023-01" db="EMBL/GenBank/DDBJ databases">
        <title>Metagenome sequencing of chrysophaentin producing Chrysophaeum taylorii.</title>
        <authorList>
            <person name="Davison J."/>
            <person name="Bewley C."/>
        </authorList>
    </citation>
    <scope>NUCLEOTIDE SEQUENCE</scope>
    <source>
        <strain evidence="7">NIES-1699</strain>
    </source>
</reference>
<gene>
    <name evidence="7" type="ORF">CTAYLR_001518</name>
</gene>
<dbReference type="InterPro" id="IPR029063">
    <property type="entry name" value="SAM-dependent_MTases_sf"/>
</dbReference>
<dbReference type="GO" id="GO:0008757">
    <property type="term" value="F:S-adenosylmethionine-dependent methyltransferase activity"/>
    <property type="evidence" value="ECO:0007669"/>
    <property type="project" value="InterPro"/>
</dbReference>
<organism evidence="7 8">
    <name type="scientific">Chrysophaeum taylorii</name>
    <dbReference type="NCBI Taxonomy" id="2483200"/>
    <lineage>
        <taxon>Eukaryota</taxon>
        <taxon>Sar</taxon>
        <taxon>Stramenopiles</taxon>
        <taxon>Ochrophyta</taxon>
        <taxon>Pelagophyceae</taxon>
        <taxon>Pelagomonadales</taxon>
        <taxon>Pelagomonadaceae</taxon>
        <taxon>Chrysophaeum</taxon>
    </lineage>
</organism>
<dbReference type="InterPro" id="IPR051422">
    <property type="entry name" value="AlkB_tRNA_MeTrf/Diox"/>
</dbReference>
<dbReference type="GO" id="GO:0030488">
    <property type="term" value="P:tRNA methylation"/>
    <property type="evidence" value="ECO:0007669"/>
    <property type="project" value="TreeGrafter"/>
</dbReference>
<keyword evidence="1" id="KW-0489">Methyltransferase</keyword>
<evidence type="ECO:0000256" key="5">
    <source>
        <dbReference type="SAM" id="MobiDB-lite"/>
    </source>
</evidence>
<evidence type="ECO:0000256" key="3">
    <source>
        <dbReference type="ARBA" id="ARBA00022833"/>
    </source>
</evidence>
<dbReference type="SUPFAM" id="SSF53335">
    <property type="entry name" value="S-adenosyl-L-methionine-dependent methyltransferases"/>
    <property type="match status" value="1"/>
</dbReference>
<dbReference type="AlphaFoldDB" id="A0AAD7UDG1"/>
<dbReference type="Pfam" id="PF13532">
    <property type="entry name" value="2OG-FeII_Oxy_2"/>
    <property type="match status" value="1"/>
</dbReference>
<keyword evidence="3" id="KW-0862">Zinc</keyword>
<dbReference type="EMBL" id="JAQMWT010000362">
    <property type="protein sequence ID" value="KAJ8602939.1"/>
    <property type="molecule type" value="Genomic_DNA"/>
</dbReference>
<keyword evidence="4" id="KW-0694">RNA-binding</keyword>
<keyword evidence="8" id="KW-1185">Reference proteome</keyword>
<evidence type="ECO:0000256" key="2">
    <source>
        <dbReference type="ARBA" id="ARBA00022679"/>
    </source>
</evidence>
<feature type="domain" description="Fe2OG dioxygenase" evidence="6">
    <location>
        <begin position="73"/>
        <end position="161"/>
    </location>
</feature>
<dbReference type="Gene3D" id="2.60.120.590">
    <property type="entry name" value="Alpha-ketoglutarate-dependent dioxygenase AlkB-like"/>
    <property type="match status" value="1"/>
</dbReference>
<evidence type="ECO:0000259" key="6">
    <source>
        <dbReference type="PROSITE" id="PS51471"/>
    </source>
</evidence>
<dbReference type="PROSITE" id="PS51471">
    <property type="entry name" value="FE2OG_OXY"/>
    <property type="match status" value="1"/>
</dbReference>
<dbReference type="InterPro" id="IPR005123">
    <property type="entry name" value="Oxoglu/Fe-dep_dioxygenase_dom"/>
</dbReference>
<evidence type="ECO:0000256" key="1">
    <source>
        <dbReference type="ARBA" id="ARBA00022603"/>
    </source>
</evidence>
<keyword evidence="2" id="KW-0808">Transferase</keyword>
<evidence type="ECO:0000313" key="8">
    <source>
        <dbReference type="Proteomes" id="UP001230188"/>
    </source>
</evidence>
<dbReference type="CDD" id="cd02440">
    <property type="entry name" value="AdoMet_MTases"/>
    <property type="match status" value="1"/>
</dbReference>
<dbReference type="Gene3D" id="3.40.50.150">
    <property type="entry name" value="Vaccinia Virus protein VP39"/>
    <property type="match status" value="1"/>
</dbReference>
<feature type="region of interest" description="Disordered" evidence="5">
    <location>
        <begin position="1"/>
        <end position="21"/>
    </location>
</feature>
<comment type="caution">
    <text evidence="7">The sequence shown here is derived from an EMBL/GenBank/DDBJ whole genome shotgun (WGS) entry which is preliminary data.</text>
</comment>
<proteinExistence type="predicted"/>
<dbReference type="Pfam" id="PF08241">
    <property type="entry name" value="Methyltransf_11"/>
    <property type="match status" value="1"/>
</dbReference>
<evidence type="ECO:0000313" key="7">
    <source>
        <dbReference type="EMBL" id="KAJ8602939.1"/>
    </source>
</evidence>
<sequence>MERLRLRLATSSSSSYTPIPAPFAERQQSRVMLQFGAYTNANRVENASRLEGMPASLEAVGSRLARAGVLDATPDSCCVNLYERGQWIPPHRDNPKFERPFATVSLRSAQRVAFENGSRRVSIVLGVGSALRVGGEAADAWLHSVPPVLDARISLTFRRLSAPTREKFRAIDTASAERKAAKAIRKREARQAKRLAKLEASDVKKQSSRSAPLDLVAAEKKASNGYVPEVEIEHVWRVYDAIAPQWHGTRYKAWPRVAAFAKEVGVVGAVVADIGCGNAKNARAICQGGATCVACDVSRPLLEIAARETKGLAYECLDADATRLPWRSGVFDAALSIAVLHHVSTLCRRRAMVRETFRVLRVEGRALFYAWAYEQREFEARSGHRFESADVLVPFHFRRHGEYYDPDASAVPDHAKVDEAKNALVLQRYCHVFREDELANLVLDAAGTPVRIDAAYYDQGNWAVAATKLAS</sequence>
<dbReference type="GO" id="GO:0000049">
    <property type="term" value="F:tRNA binding"/>
    <property type="evidence" value="ECO:0007669"/>
    <property type="project" value="TreeGrafter"/>
</dbReference>
<accession>A0AAD7UDG1</accession>
<evidence type="ECO:0000256" key="4">
    <source>
        <dbReference type="ARBA" id="ARBA00022884"/>
    </source>
</evidence>
<name>A0AAD7UDG1_9STRA</name>
<dbReference type="PANTHER" id="PTHR13069">
    <property type="entry name" value="ALKYLATED DNA REPAIR PROTEIN ALKB HOMOLOG 8"/>
    <property type="match status" value="1"/>
</dbReference>
<dbReference type="SUPFAM" id="SSF51197">
    <property type="entry name" value="Clavaminate synthase-like"/>
    <property type="match status" value="1"/>
</dbReference>